<dbReference type="PANTHER" id="PTHR33744:SF15">
    <property type="entry name" value="CARBOHYDRATE DIACID REGULATOR"/>
    <property type="match status" value="1"/>
</dbReference>
<dbReference type="Proteomes" id="UP000182835">
    <property type="component" value="Unassembled WGS sequence"/>
</dbReference>
<comment type="caution">
    <text evidence="2">The sequence shown here is derived from an EMBL/GenBank/DDBJ whole genome shotgun (WGS) entry which is preliminary data.</text>
</comment>
<name>A0A1L8RA20_9ENTE</name>
<dbReference type="SUPFAM" id="SSF46689">
    <property type="entry name" value="Homeodomain-like"/>
    <property type="match status" value="1"/>
</dbReference>
<feature type="domain" description="PucR C-terminal helix-turn-helix" evidence="1">
    <location>
        <begin position="229"/>
        <end position="280"/>
    </location>
</feature>
<evidence type="ECO:0000259" key="1">
    <source>
        <dbReference type="Pfam" id="PF13556"/>
    </source>
</evidence>
<dbReference type="InterPro" id="IPR025736">
    <property type="entry name" value="PucR_C-HTH_dom"/>
</dbReference>
<dbReference type="InterPro" id="IPR051448">
    <property type="entry name" value="CdaR-like_regulators"/>
</dbReference>
<evidence type="ECO:0000313" key="5">
    <source>
        <dbReference type="Proteomes" id="UP000216797"/>
    </source>
</evidence>
<dbReference type="InterPro" id="IPR002197">
    <property type="entry name" value="HTH_Fis"/>
</dbReference>
<dbReference type="GO" id="GO:0043565">
    <property type="term" value="F:sequence-specific DNA binding"/>
    <property type="evidence" value="ECO:0007669"/>
    <property type="project" value="InterPro"/>
</dbReference>
<dbReference type="EMBL" id="LHUG01000013">
    <property type="protein sequence ID" value="PAB00001.1"/>
    <property type="molecule type" value="Genomic_DNA"/>
</dbReference>
<dbReference type="EMBL" id="JXKG01000001">
    <property type="protein sequence ID" value="OJG16593.1"/>
    <property type="molecule type" value="Genomic_DNA"/>
</dbReference>
<reference evidence="3 5" key="2">
    <citation type="submission" date="2015-08" db="EMBL/GenBank/DDBJ databases">
        <title>Enterococcus genome sequence.</title>
        <authorList>
            <person name="Acedo J.Z."/>
            <person name="Vederas J.C."/>
        </authorList>
    </citation>
    <scope>NUCLEOTIDE SEQUENCE [LARGE SCALE GENOMIC DNA]</scope>
    <source>
        <strain evidence="3 5">49</strain>
    </source>
</reference>
<dbReference type="STRING" id="317010.RU96_GL000060"/>
<protein>
    <recommendedName>
        <fullName evidence="1">PucR C-terminal helix-turn-helix domain-containing protein</fullName>
    </recommendedName>
</protein>
<accession>A0A1L8RA20</accession>
<dbReference type="Pfam" id="PF13556">
    <property type="entry name" value="HTH_30"/>
    <property type="match status" value="1"/>
</dbReference>
<dbReference type="PANTHER" id="PTHR33744">
    <property type="entry name" value="CARBOHYDRATE DIACID REGULATOR"/>
    <property type="match status" value="1"/>
</dbReference>
<proteinExistence type="predicted"/>
<dbReference type="PRINTS" id="PR01590">
    <property type="entry name" value="HTHFIS"/>
</dbReference>
<dbReference type="Gene3D" id="1.10.10.2840">
    <property type="entry name" value="PucR C-terminal helix-turn-helix domain"/>
    <property type="match status" value="1"/>
</dbReference>
<dbReference type="RefSeq" id="WP_071863560.1">
    <property type="nucleotide sequence ID" value="NZ_JBHLVQ010000015.1"/>
</dbReference>
<dbReference type="OrthoDB" id="9792148at2"/>
<sequence length="290" mass="33602">MTFEKIQQIYPNARFSNTPVDDPKFYSIRLEDGFALLLTSSLTKNERSLLQLLSNPIKEPKTAATHRWYRILFKGDSTPNTNQVRILQVKLKGGKDFEKTTWQQAVTEIIQAVADAFWLSQDNFILVENKEIGNFSTSELFSIFQALDSDFDSYSQVFIGEFHKTDGNISQDFQTERQIFLQQAHRNNSQQNFTLANSAVDYFMFEPMQNIPLFKNLFELWFNDSEMTAILEALWQAQGNVSSAAKTLFLHRNTISYRIDKFQEATGLDLKKMDDLMFCHLLITCFSETK</sequence>
<keyword evidence="5" id="KW-1185">Reference proteome</keyword>
<dbReference type="InterPro" id="IPR042070">
    <property type="entry name" value="PucR_C-HTH_sf"/>
</dbReference>
<reference evidence="2 4" key="1">
    <citation type="submission" date="2014-12" db="EMBL/GenBank/DDBJ databases">
        <title>Draft genome sequences of 29 type strains of Enterococci.</title>
        <authorList>
            <person name="Zhong Z."/>
            <person name="Sun Z."/>
            <person name="Liu W."/>
            <person name="Zhang W."/>
            <person name="Zhang H."/>
        </authorList>
    </citation>
    <scope>NUCLEOTIDE SEQUENCE [LARGE SCALE GENOMIC DNA]</scope>
    <source>
        <strain evidence="2 4">DSM 21207</strain>
    </source>
</reference>
<evidence type="ECO:0000313" key="2">
    <source>
        <dbReference type="EMBL" id="OJG16593.1"/>
    </source>
</evidence>
<evidence type="ECO:0000313" key="3">
    <source>
        <dbReference type="EMBL" id="PAB00001.1"/>
    </source>
</evidence>
<organism evidence="2 4">
    <name type="scientific">Enterococcus canintestini</name>
    <dbReference type="NCBI Taxonomy" id="317010"/>
    <lineage>
        <taxon>Bacteria</taxon>
        <taxon>Bacillati</taxon>
        <taxon>Bacillota</taxon>
        <taxon>Bacilli</taxon>
        <taxon>Lactobacillales</taxon>
        <taxon>Enterococcaceae</taxon>
        <taxon>Enterococcus</taxon>
    </lineage>
</organism>
<dbReference type="InterPro" id="IPR009057">
    <property type="entry name" value="Homeodomain-like_sf"/>
</dbReference>
<dbReference type="Proteomes" id="UP000216797">
    <property type="component" value="Unassembled WGS sequence"/>
</dbReference>
<gene>
    <name evidence="3" type="ORF">AKL21_11900</name>
    <name evidence="2" type="ORF">RU96_GL000060</name>
</gene>
<dbReference type="AlphaFoldDB" id="A0A1L8RA20"/>
<evidence type="ECO:0000313" key="4">
    <source>
        <dbReference type="Proteomes" id="UP000182835"/>
    </source>
</evidence>